<keyword evidence="6 11" id="KW-0472">Membrane</keyword>
<keyword evidence="8 9" id="KW-0807">Transducer</keyword>
<dbReference type="PROSITE" id="PS00237">
    <property type="entry name" value="G_PROTEIN_RECEP_F1_1"/>
    <property type="match status" value="1"/>
</dbReference>
<dbReference type="GO" id="GO:0005886">
    <property type="term" value="C:plasma membrane"/>
    <property type="evidence" value="ECO:0007669"/>
    <property type="project" value="UniProtKB-SubCell"/>
</dbReference>
<dbReference type="InterPro" id="IPR017452">
    <property type="entry name" value="GPCR_Rhodpsn_7TM"/>
</dbReference>
<sequence length="742" mass="81740">MTWSVSPPNATLSTAAADVAPNGTLDYSTTAIMTTVTFNSSATASPDERTTTLGSRSTAEMVVWSILLTLIIVIAILGNLLVIVCVRNTARLRSEKSNMFLVNLSITDVGSACVVMTSSLHAMAADQWHLGSVWCDLVCGANYAFIIVSMLTLCFISLDRYAAVVYALRYHNWVTRRIISMLIGWAWFQGFCFGLAPVLANWVRYDYWEVVCAIVWHEDTSNTLTYVTVAFIVCFLMPGVVLAVAYCKIIKVAKAQNNIHPHDTRLKPNPGVVGSDMLTSAGGTSERPGISIITADQDRTMTTNLRGNDQLRVSPRLAKIFHSQHSSPEFGTSPMQSSNKNIRQEASGFDLRAQRINSTTGFNGFPVSKKHSQWRLEQYKDANLNGNANIEEQISRNASMNDIKAGYPEKPMDLLRRGGLKIFKLKSSSAPVSPNCNCEIDYGVKLSDQLGRICNQSKQTIQAKKGRLRGCKSLSSPAEVISFQKDFTTNATYGYDFEANTTHTDIFLETAVSSKIAASGQSPSSFRRPESVEAWNEDHDQDLGDQVMPIHSPGQAERATPTSLSLTNLTSSSVNTVTCSQKQKSNAPFLRCESKNSCQFTALPGSPQSAANVDASANERSQAQALTAAEANNRRKQRNYSTSSKAVKSLLIVVLAFFICMTPFSITKLYKVLFPKPDSLPGYVNLVATIFQYCSSVINPLIYGIFRRDFQRAFLLIFKRALVKLRLRDSVDMNTDTFLASH</sequence>
<feature type="transmembrane region" description="Helical" evidence="11">
    <location>
        <begin position="62"/>
        <end position="86"/>
    </location>
</feature>
<evidence type="ECO:0000256" key="3">
    <source>
        <dbReference type="ARBA" id="ARBA00022692"/>
    </source>
</evidence>
<dbReference type="Proteomes" id="UP001283361">
    <property type="component" value="Unassembled WGS sequence"/>
</dbReference>
<evidence type="ECO:0000256" key="2">
    <source>
        <dbReference type="ARBA" id="ARBA00022475"/>
    </source>
</evidence>
<dbReference type="SUPFAM" id="SSF81321">
    <property type="entry name" value="Family A G protein-coupled receptor-like"/>
    <property type="match status" value="1"/>
</dbReference>
<dbReference type="Gene3D" id="1.20.1070.10">
    <property type="entry name" value="Rhodopsin 7-helix transmembrane proteins"/>
    <property type="match status" value="2"/>
</dbReference>
<dbReference type="PROSITE" id="PS50262">
    <property type="entry name" value="G_PROTEIN_RECEP_F1_2"/>
    <property type="match status" value="1"/>
</dbReference>
<evidence type="ECO:0000313" key="14">
    <source>
        <dbReference type="Proteomes" id="UP001283361"/>
    </source>
</evidence>
<dbReference type="GO" id="GO:0004930">
    <property type="term" value="F:G protein-coupled receptor activity"/>
    <property type="evidence" value="ECO:0007669"/>
    <property type="project" value="UniProtKB-KW"/>
</dbReference>
<evidence type="ECO:0000256" key="5">
    <source>
        <dbReference type="ARBA" id="ARBA00023040"/>
    </source>
</evidence>
<feature type="transmembrane region" description="Helical" evidence="11">
    <location>
        <begin position="140"/>
        <end position="158"/>
    </location>
</feature>
<feature type="domain" description="G-protein coupled receptors family 1 profile" evidence="12">
    <location>
        <begin position="78"/>
        <end position="703"/>
    </location>
</feature>
<dbReference type="AlphaFoldDB" id="A0AAE0Y9Y7"/>
<evidence type="ECO:0000256" key="6">
    <source>
        <dbReference type="ARBA" id="ARBA00023136"/>
    </source>
</evidence>
<dbReference type="PANTHER" id="PTHR22752">
    <property type="entry name" value="G PROTEIN-COUPLED RECEPTOR"/>
    <property type="match status" value="1"/>
</dbReference>
<evidence type="ECO:0000313" key="13">
    <source>
        <dbReference type="EMBL" id="KAK3737896.1"/>
    </source>
</evidence>
<reference evidence="13" key="1">
    <citation type="journal article" date="2023" name="G3 (Bethesda)">
        <title>A reference genome for the long-term kleptoplast-retaining sea slug Elysia crispata morphotype clarki.</title>
        <authorList>
            <person name="Eastman K.E."/>
            <person name="Pendleton A.L."/>
            <person name="Shaikh M.A."/>
            <person name="Suttiyut T."/>
            <person name="Ogas R."/>
            <person name="Tomko P."/>
            <person name="Gavelis G."/>
            <person name="Widhalm J.R."/>
            <person name="Wisecaver J.H."/>
        </authorList>
    </citation>
    <scope>NUCLEOTIDE SEQUENCE</scope>
    <source>
        <strain evidence="13">ECLA1</strain>
    </source>
</reference>
<feature type="transmembrane region" description="Helical" evidence="11">
    <location>
        <begin position="223"/>
        <end position="247"/>
    </location>
</feature>
<organism evidence="13 14">
    <name type="scientific">Elysia crispata</name>
    <name type="common">lettuce slug</name>
    <dbReference type="NCBI Taxonomy" id="231223"/>
    <lineage>
        <taxon>Eukaryota</taxon>
        <taxon>Metazoa</taxon>
        <taxon>Spiralia</taxon>
        <taxon>Lophotrochozoa</taxon>
        <taxon>Mollusca</taxon>
        <taxon>Gastropoda</taxon>
        <taxon>Heterobranchia</taxon>
        <taxon>Euthyneura</taxon>
        <taxon>Panpulmonata</taxon>
        <taxon>Sacoglossa</taxon>
        <taxon>Placobranchoidea</taxon>
        <taxon>Plakobranchidae</taxon>
        <taxon>Elysia</taxon>
    </lineage>
</organism>
<gene>
    <name evidence="13" type="ORF">RRG08_028521</name>
</gene>
<dbReference type="Pfam" id="PF00001">
    <property type="entry name" value="7tm_1"/>
    <property type="match status" value="2"/>
</dbReference>
<proteinExistence type="inferred from homology"/>
<feature type="region of interest" description="Disordered" evidence="10">
    <location>
        <begin position="542"/>
        <end position="561"/>
    </location>
</feature>
<evidence type="ECO:0000256" key="7">
    <source>
        <dbReference type="ARBA" id="ARBA00023170"/>
    </source>
</evidence>
<accession>A0AAE0Y9Y7</accession>
<keyword evidence="3 9" id="KW-0812">Transmembrane</keyword>
<feature type="transmembrane region" description="Helical" evidence="11">
    <location>
        <begin position="98"/>
        <end position="120"/>
    </location>
</feature>
<feature type="transmembrane region" description="Helical" evidence="11">
    <location>
        <begin position="646"/>
        <end position="666"/>
    </location>
</feature>
<name>A0AAE0Y9Y7_9GAST</name>
<keyword evidence="4 11" id="KW-1133">Transmembrane helix</keyword>
<comment type="caution">
    <text evidence="13">The sequence shown here is derived from an EMBL/GenBank/DDBJ whole genome shotgun (WGS) entry which is preliminary data.</text>
</comment>
<evidence type="ECO:0000256" key="10">
    <source>
        <dbReference type="SAM" id="MobiDB-lite"/>
    </source>
</evidence>
<keyword evidence="2" id="KW-1003">Cell membrane</keyword>
<feature type="transmembrane region" description="Helical" evidence="11">
    <location>
        <begin position="178"/>
        <end position="203"/>
    </location>
</feature>
<evidence type="ECO:0000256" key="8">
    <source>
        <dbReference type="ARBA" id="ARBA00023224"/>
    </source>
</evidence>
<evidence type="ECO:0000256" key="1">
    <source>
        <dbReference type="ARBA" id="ARBA00004651"/>
    </source>
</evidence>
<evidence type="ECO:0000256" key="11">
    <source>
        <dbReference type="SAM" id="Phobius"/>
    </source>
</evidence>
<keyword evidence="5 9" id="KW-0297">G-protein coupled receptor</keyword>
<dbReference type="PRINTS" id="PR00237">
    <property type="entry name" value="GPCRRHODOPSN"/>
</dbReference>
<protein>
    <recommendedName>
        <fullName evidence="12">G-protein coupled receptors family 1 profile domain-containing protein</fullName>
    </recommendedName>
</protein>
<dbReference type="CDD" id="cd00637">
    <property type="entry name" value="7tm_classA_rhodopsin-like"/>
    <property type="match status" value="2"/>
</dbReference>
<comment type="subcellular location">
    <subcellularLocation>
        <location evidence="1">Cell membrane</location>
        <topology evidence="1">Multi-pass membrane protein</topology>
    </subcellularLocation>
</comment>
<evidence type="ECO:0000256" key="4">
    <source>
        <dbReference type="ARBA" id="ARBA00022989"/>
    </source>
</evidence>
<dbReference type="InterPro" id="IPR000276">
    <property type="entry name" value="GPCR_Rhodpsn"/>
</dbReference>
<evidence type="ECO:0000256" key="9">
    <source>
        <dbReference type="RuleBase" id="RU000688"/>
    </source>
</evidence>
<feature type="transmembrane region" description="Helical" evidence="11">
    <location>
        <begin position="686"/>
        <end position="706"/>
    </location>
</feature>
<dbReference type="SMART" id="SM01381">
    <property type="entry name" value="7TM_GPCR_Srsx"/>
    <property type="match status" value="1"/>
</dbReference>
<keyword evidence="14" id="KW-1185">Reference proteome</keyword>
<evidence type="ECO:0000259" key="12">
    <source>
        <dbReference type="PROSITE" id="PS50262"/>
    </source>
</evidence>
<keyword evidence="7 9" id="KW-0675">Receptor</keyword>
<dbReference type="EMBL" id="JAWDGP010006611">
    <property type="protein sequence ID" value="KAK3737896.1"/>
    <property type="molecule type" value="Genomic_DNA"/>
</dbReference>
<comment type="similarity">
    <text evidence="9">Belongs to the G-protein coupled receptor 1 family.</text>
</comment>